<sequence>MDTEDGPRSSKADGPKQDGNISAKSTKGSLHDKQKKKLGTSNKARKRRKNDSKEQELLLEKKMVICKECGRWFSHADNLMLHQQQIHLRVPKVTCYECGETFLRKSQLIRHEQKHLKDYCGVKSISMDKNKKHRRVEEAPKKP</sequence>
<keyword evidence="1" id="KW-0863">Zinc-finger</keyword>
<feature type="region of interest" description="Disordered" evidence="2">
    <location>
        <begin position="1"/>
        <end position="54"/>
    </location>
</feature>
<protein>
    <recommendedName>
        <fullName evidence="3">C2H2-type domain-containing protein</fullName>
    </recommendedName>
</protein>
<dbReference type="AlphaFoldDB" id="A0A8J6FKV5"/>
<dbReference type="PROSITE" id="PS00028">
    <property type="entry name" value="ZINC_FINGER_C2H2_1"/>
    <property type="match status" value="2"/>
</dbReference>
<gene>
    <name evidence="4" type="ORF">GDO78_005403</name>
</gene>
<name>A0A8J6FKV5_ELECQ</name>
<dbReference type="InterPro" id="IPR036236">
    <property type="entry name" value="Znf_C2H2_sf"/>
</dbReference>
<keyword evidence="5" id="KW-1185">Reference proteome</keyword>
<accession>A0A8J6FKV5</accession>
<keyword evidence="1" id="KW-0862">Zinc</keyword>
<evidence type="ECO:0000256" key="1">
    <source>
        <dbReference type="PROSITE-ProRule" id="PRU00042"/>
    </source>
</evidence>
<dbReference type="OrthoDB" id="9199459at2759"/>
<feature type="domain" description="C2H2-type" evidence="3">
    <location>
        <begin position="93"/>
        <end position="115"/>
    </location>
</feature>
<dbReference type="SUPFAM" id="SSF57667">
    <property type="entry name" value="beta-beta-alpha zinc fingers"/>
    <property type="match status" value="1"/>
</dbReference>
<dbReference type="SMART" id="SM00355">
    <property type="entry name" value="ZnF_C2H2"/>
    <property type="match status" value="2"/>
</dbReference>
<dbReference type="PROSITE" id="PS50157">
    <property type="entry name" value="ZINC_FINGER_C2H2_2"/>
    <property type="match status" value="2"/>
</dbReference>
<feature type="compositionally biased region" description="Basic and acidic residues" evidence="2">
    <location>
        <begin position="1"/>
        <end position="16"/>
    </location>
</feature>
<evidence type="ECO:0000259" key="3">
    <source>
        <dbReference type="PROSITE" id="PS50157"/>
    </source>
</evidence>
<dbReference type="InterPro" id="IPR013087">
    <property type="entry name" value="Znf_C2H2_type"/>
</dbReference>
<dbReference type="EMBL" id="WNTK01000002">
    <property type="protein sequence ID" value="KAG9489399.1"/>
    <property type="molecule type" value="Genomic_DNA"/>
</dbReference>
<dbReference type="Proteomes" id="UP000770717">
    <property type="component" value="Unassembled WGS sequence"/>
</dbReference>
<dbReference type="Pfam" id="PF00096">
    <property type="entry name" value="zf-C2H2"/>
    <property type="match status" value="2"/>
</dbReference>
<evidence type="ECO:0000256" key="2">
    <source>
        <dbReference type="SAM" id="MobiDB-lite"/>
    </source>
</evidence>
<feature type="compositionally biased region" description="Basic residues" evidence="2">
    <location>
        <begin position="33"/>
        <end position="50"/>
    </location>
</feature>
<feature type="compositionally biased region" description="Polar residues" evidence="2">
    <location>
        <begin position="19"/>
        <end position="28"/>
    </location>
</feature>
<evidence type="ECO:0000313" key="4">
    <source>
        <dbReference type="EMBL" id="KAG9489399.1"/>
    </source>
</evidence>
<keyword evidence="1" id="KW-0479">Metal-binding</keyword>
<evidence type="ECO:0000313" key="5">
    <source>
        <dbReference type="Proteomes" id="UP000770717"/>
    </source>
</evidence>
<organism evidence="4 5">
    <name type="scientific">Eleutherodactylus coqui</name>
    <name type="common">Puerto Rican coqui</name>
    <dbReference type="NCBI Taxonomy" id="57060"/>
    <lineage>
        <taxon>Eukaryota</taxon>
        <taxon>Metazoa</taxon>
        <taxon>Chordata</taxon>
        <taxon>Craniata</taxon>
        <taxon>Vertebrata</taxon>
        <taxon>Euteleostomi</taxon>
        <taxon>Amphibia</taxon>
        <taxon>Batrachia</taxon>
        <taxon>Anura</taxon>
        <taxon>Neobatrachia</taxon>
        <taxon>Hyloidea</taxon>
        <taxon>Eleutherodactylidae</taxon>
        <taxon>Eleutherodactylinae</taxon>
        <taxon>Eleutherodactylus</taxon>
        <taxon>Eleutherodactylus</taxon>
    </lineage>
</organism>
<reference evidence="4" key="1">
    <citation type="thesis" date="2020" institute="ProQuest LLC" country="789 East Eisenhower Parkway, Ann Arbor, MI, USA">
        <title>Comparative Genomics and Chromosome Evolution.</title>
        <authorList>
            <person name="Mudd A.B."/>
        </authorList>
    </citation>
    <scope>NUCLEOTIDE SEQUENCE</scope>
    <source>
        <strain evidence="4">HN-11 Male</strain>
        <tissue evidence="4">Kidney and liver</tissue>
    </source>
</reference>
<dbReference type="Gene3D" id="3.30.160.60">
    <property type="entry name" value="Classic Zinc Finger"/>
    <property type="match status" value="2"/>
</dbReference>
<comment type="caution">
    <text evidence="4">The sequence shown here is derived from an EMBL/GenBank/DDBJ whole genome shotgun (WGS) entry which is preliminary data.</text>
</comment>
<dbReference type="GO" id="GO:0008270">
    <property type="term" value="F:zinc ion binding"/>
    <property type="evidence" value="ECO:0007669"/>
    <property type="project" value="UniProtKB-KW"/>
</dbReference>
<proteinExistence type="predicted"/>
<feature type="domain" description="C2H2-type" evidence="3">
    <location>
        <begin position="64"/>
        <end position="87"/>
    </location>
</feature>